<evidence type="ECO:0000256" key="2">
    <source>
        <dbReference type="ARBA" id="ARBA00006679"/>
    </source>
</evidence>
<keyword evidence="6 7" id="KW-0472">Membrane</keyword>
<dbReference type="GO" id="GO:0005886">
    <property type="term" value="C:plasma membrane"/>
    <property type="evidence" value="ECO:0007669"/>
    <property type="project" value="UniProtKB-SubCell"/>
</dbReference>
<dbReference type="PATRIC" id="fig|1424334.3.peg.4466"/>
<evidence type="ECO:0000313" key="8">
    <source>
        <dbReference type="EMBL" id="ETF00480.1"/>
    </source>
</evidence>
<feature type="transmembrane region" description="Helical" evidence="7">
    <location>
        <begin position="107"/>
        <end position="126"/>
    </location>
</feature>
<name>V8QME1_9BURK</name>
<dbReference type="InterPro" id="IPR051907">
    <property type="entry name" value="DoxX-like_oxidoreductase"/>
</dbReference>
<keyword evidence="3" id="KW-1003">Cell membrane</keyword>
<dbReference type="RefSeq" id="WP_024007362.1">
    <property type="nucleotide sequence ID" value="NZ_KI650983.1"/>
</dbReference>
<dbReference type="STRING" id="1424334.W822_22275"/>
<evidence type="ECO:0000313" key="9">
    <source>
        <dbReference type="Proteomes" id="UP000018733"/>
    </source>
</evidence>
<comment type="subcellular location">
    <subcellularLocation>
        <location evidence="1">Cell membrane</location>
        <topology evidence="1">Multi-pass membrane protein</topology>
    </subcellularLocation>
</comment>
<organism evidence="8 9">
    <name type="scientific">Advenella kashmirensis W13003</name>
    <dbReference type="NCBI Taxonomy" id="1424334"/>
    <lineage>
        <taxon>Bacteria</taxon>
        <taxon>Pseudomonadati</taxon>
        <taxon>Pseudomonadota</taxon>
        <taxon>Betaproteobacteria</taxon>
        <taxon>Burkholderiales</taxon>
        <taxon>Alcaligenaceae</taxon>
    </lineage>
</organism>
<keyword evidence="5 7" id="KW-1133">Transmembrane helix</keyword>
<sequence>MMRSDDLSKLVLRLTLGVLLLMHGIFKVQHGIGGISGMVASSGLPGFLAYGVYIGEVIAPVLLIVGLYTRVAAVLVIINMLVAIALAHSGQLFMLSGNGGLRLEAQYFFLFTAVAVFLGGAGRFSMNSPYNN</sequence>
<evidence type="ECO:0000256" key="7">
    <source>
        <dbReference type="SAM" id="Phobius"/>
    </source>
</evidence>
<dbReference type="InterPro" id="IPR032808">
    <property type="entry name" value="DoxX"/>
</dbReference>
<dbReference type="PANTHER" id="PTHR33452">
    <property type="entry name" value="OXIDOREDUCTASE CATD-RELATED"/>
    <property type="match status" value="1"/>
</dbReference>
<keyword evidence="9" id="KW-1185">Reference proteome</keyword>
<protein>
    <submittedName>
        <fullName evidence="8">GntR family transcriptional regulator</fullName>
    </submittedName>
</protein>
<evidence type="ECO:0000256" key="3">
    <source>
        <dbReference type="ARBA" id="ARBA00022475"/>
    </source>
</evidence>
<dbReference type="EMBL" id="AYXT01000014">
    <property type="protein sequence ID" value="ETF00480.1"/>
    <property type="molecule type" value="Genomic_DNA"/>
</dbReference>
<dbReference type="AlphaFoldDB" id="V8QME1"/>
<accession>V8QME1</accession>
<evidence type="ECO:0000256" key="6">
    <source>
        <dbReference type="ARBA" id="ARBA00023136"/>
    </source>
</evidence>
<dbReference type="Pfam" id="PF07681">
    <property type="entry name" value="DoxX"/>
    <property type="match status" value="1"/>
</dbReference>
<feature type="transmembrane region" description="Helical" evidence="7">
    <location>
        <begin position="72"/>
        <end position="95"/>
    </location>
</feature>
<dbReference type="eggNOG" id="COG2259">
    <property type="taxonomic scope" value="Bacteria"/>
</dbReference>
<proteinExistence type="inferred from homology"/>
<evidence type="ECO:0000256" key="4">
    <source>
        <dbReference type="ARBA" id="ARBA00022692"/>
    </source>
</evidence>
<dbReference type="HOGENOM" id="CLU_058421_6_3_4"/>
<keyword evidence="4 7" id="KW-0812">Transmembrane</keyword>
<dbReference type="Proteomes" id="UP000018733">
    <property type="component" value="Unassembled WGS sequence"/>
</dbReference>
<evidence type="ECO:0000256" key="5">
    <source>
        <dbReference type="ARBA" id="ARBA00022989"/>
    </source>
</evidence>
<gene>
    <name evidence="8" type="ORF">W822_22275</name>
</gene>
<evidence type="ECO:0000256" key="1">
    <source>
        <dbReference type="ARBA" id="ARBA00004651"/>
    </source>
</evidence>
<dbReference type="PANTHER" id="PTHR33452:SF1">
    <property type="entry name" value="INNER MEMBRANE PROTEIN YPHA-RELATED"/>
    <property type="match status" value="1"/>
</dbReference>
<reference evidence="8 9" key="1">
    <citation type="journal article" date="2014" name="Genome Announc.">
        <title>Draft Genome Sequence of Advenella kashmirensis Strain W13003, a Polycyclic Aromatic Hydrocarbon-Degrading Bacterium.</title>
        <authorList>
            <person name="Wang X."/>
            <person name="Jin D."/>
            <person name="Zhou L."/>
            <person name="Wu L."/>
            <person name="An W."/>
            <person name="Zhao L."/>
        </authorList>
    </citation>
    <scope>NUCLEOTIDE SEQUENCE [LARGE SCALE GENOMIC DNA]</scope>
    <source>
        <strain evidence="8 9">W13003</strain>
    </source>
</reference>
<comment type="similarity">
    <text evidence="2">Belongs to the DoxX family.</text>
</comment>
<comment type="caution">
    <text evidence="8">The sequence shown here is derived from an EMBL/GenBank/DDBJ whole genome shotgun (WGS) entry which is preliminary data.</text>
</comment>
<feature type="transmembrane region" description="Helical" evidence="7">
    <location>
        <begin position="47"/>
        <end position="65"/>
    </location>
</feature>